<gene>
    <name evidence="2" type="ORF">CH338_22385</name>
</gene>
<accession>A0A327K792</accession>
<feature type="compositionally biased region" description="Polar residues" evidence="1">
    <location>
        <begin position="17"/>
        <end position="39"/>
    </location>
</feature>
<proteinExistence type="predicted"/>
<keyword evidence="3" id="KW-1185">Reference proteome</keyword>
<dbReference type="AlphaFoldDB" id="A0A327K792"/>
<dbReference type="Proteomes" id="UP000248863">
    <property type="component" value="Unassembled WGS sequence"/>
</dbReference>
<evidence type="ECO:0000256" key="1">
    <source>
        <dbReference type="SAM" id="MobiDB-lite"/>
    </source>
</evidence>
<evidence type="ECO:0000313" key="3">
    <source>
        <dbReference type="Proteomes" id="UP000248863"/>
    </source>
</evidence>
<comment type="caution">
    <text evidence="2">The sequence shown here is derived from an EMBL/GenBank/DDBJ whole genome shotgun (WGS) entry which is preliminary data.</text>
</comment>
<sequence>MPQVRHTSTAAERGRWTTAQGVATGTRVSSQIPQSTGTVSSGVDIDMILSQAIPHRMSEASESFPSYGENRDQPGW</sequence>
<protein>
    <submittedName>
        <fullName evidence="2">Uncharacterized protein</fullName>
    </submittedName>
</protein>
<feature type="region of interest" description="Disordered" evidence="1">
    <location>
        <begin position="1"/>
        <end position="39"/>
    </location>
</feature>
<name>A0A327K792_9BRAD</name>
<feature type="region of interest" description="Disordered" evidence="1">
    <location>
        <begin position="56"/>
        <end position="76"/>
    </location>
</feature>
<dbReference type="EMBL" id="NPEU01000354">
    <property type="protein sequence ID" value="RAI33535.1"/>
    <property type="molecule type" value="Genomic_DNA"/>
</dbReference>
<feature type="compositionally biased region" description="Polar residues" evidence="1">
    <location>
        <begin position="1"/>
        <end position="10"/>
    </location>
</feature>
<organism evidence="2 3">
    <name type="scientific">Rhodoplanes elegans</name>
    <dbReference type="NCBI Taxonomy" id="29408"/>
    <lineage>
        <taxon>Bacteria</taxon>
        <taxon>Pseudomonadati</taxon>
        <taxon>Pseudomonadota</taxon>
        <taxon>Alphaproteobacteria</taxon>
        <taxon>Hyphomicrobiales</taxon>
        <taxon>Nitrobacteraceae</taxon>
        <taxon>Rhodoplanes</taxon>
    </lineage>
</organism>
<reference evidence="2 3" key="1">
    <citation type="submission" date="2017-07" db="EMBL/GenBank/DDBJ databases">
        <title>Draft Genome Sequences of Select Purple Nonsulfur Bacteria.</title>
        <authorList>
            <person name="Lasarre B."/>
            <person name="Mckinlay J.B."/>
        </authorList>
    </citation>
    <scope>NUCLEOTIDE SEQUENCE [LARGE SCALE GENOMIC DNA]</scope>
    <source>
        <strain evidence="2 3">DSM 11907</strain>
    </source>
</reference>
<evidence type="ECO:0000313" key="2">
    <source>
        <dbReference type="EMBL" id="RAI33535.1"/>
    </source>
</evidence>